<dbReference type="Proteomes" id="UP000274909">
    <property type="component" value="Unassembled WGS sequence"/>
</dbReference>
<dbReference type="Pfam" id="PF00535">
    <property type="entry name" value="Glycos_transf_2"/>
    <property type="match status" value="1"/>
</dbReference>
<evidence type="ECO:0000256" key="8">
    <source>
        <dbReference type="ARBA" id="ARBA00038120"/>
    </source>
</evidence>
<keyword evidence="3" id="KW-0328">Glycosyltransferase</keyword>
<evidence type="ECO:0000313" key="11">
    <source>
        <dbReference type="EMBL" id="RUR03267.1"/>
    </source>
</evidence>
<evidence type="ECO:0000256" key="3">
    <source>
        <dbReference type="ARBA" id="ARBA00022676"/>
    </source>
</evidence>
<evidence type="ECO:0000256" key="4">
    <source>
        <dbReference type="ARBA" id="ARBA00022679"/>
    </source>
</evidence>
<dbReference type="OrthoDB" id="9802632at2"/>
<evidence type="ECO:0000256" key="9">
    <source>
        <dbReference type="ARBA" id="ARBA00040345"/>
    </source>
</evidence>
<keyword evidence="4 11" id="KW-0808">Transferase</keyword>
<evidence type="ECO:0000259" key="10">
    <source>
        <dbReference type="Pfam" id="PF00535"/>
    </source>
</evidence>
<feature type="domain" description="Glycosyltransferase 2-like" evidence="10">
    <location>
        <begin position="22"/>
        <end position="129"/>
    </location>
</feature>
<comment type="subcellular location">
    <subcellularLocation>
        <location evidence="1">Cell membrane</location>
    </subcellularLocation>
</comment>
<dbReference type="AlphaFoldDB" id="A0A3S0VIG0"/>
<sequence>MSGDSPAPPGHARRAIGPPRVSVVIPVKDDADHLRVCLAALAAQTVAPFEVIVVDNASVDDSAAVAAAGGASVVFEPHPGIAAAASTGYDAALGDIIARIDADSEPPAGWIERIVADLADPEVHAVTGPGTFPDLSGPAVHLARYLYMEAYFLLVGSALAHWPLFGSNFAMRASAWRAVRCAVRRDDPEVHDDMDLSVVLGRHHRIRLDRELTMPISARPFSGLASMWTRNRRAFHTLRVGGRDASPVRRWRARIRGRWPVALPSAD</sequence>
<protein>
    <recommendedName>
        <fullName evidence="9">4,4'-diaponeurosporenoate glycosyltransferase</fullName>
    </recommendedName>
</protein>
<dbReference type="InterPro" id="IPR029044">
    <property type="entry name" value="Nucleotide-diphossugar_trans"/>
</dbReference>
<dbReference type="Gene3D" id="3.90.550.10">
    <property type="entry name" value="Spore Coat Polysaccharide Biosynthesis Protein SpsA, Chain A"/>
    <property type="match status" value="1"/>
</dbReference>
<evidence type="ECO:0000256" key="7">
    <source>
        <dbReference type="ARBA" id="ARBA00037904"/>
    </source>
</evidence>
<accession>A0A3S0VIG0</accession>
<comment type="pathway">
    <text evidence="7">Carotenoid biosynthesis; staphyloxanthin biosynthesis; staphyloxanthin from farnesyl diphosphate: step 4/5.</text>
</comment>
<evidence type="ECO:0000256" key="6">
    <source>
        <dbReference type="ARBA" id="ARBA00037281"/>
    </source>
</evidence>
<keyword evidence="12" id="KW-1185">Reference proteome</keyword>
<keyword evidence="2" id="KW-1003">Cell membrane</keyword>
<name>A0A3S0VIG0_9MICO</name>
<dbReference type="CDD" id="cd00761">
    <property type="entry name" value="Glyco_tranf_GTA_type"/>
    <property type="match status" value="1"/>
</dbReference>
<organism evidence="11 12">
    <name type="scientific">Labedella endophytica</name>
    <dbReference type="NCBI Taxonomy" id="1523160"/>
    <lineage>
        <taxon>Bacteria</taxon>
        <taxon>Bacillati</taxon>
        <taxon>Actinomycetota</taxon>
        <taxon>Actinomycetes</taxon>
        <taxon>Micrococcales</taxon>
        <taxon>Microbacteriaceae</taxon>
        <taxon>Labedella</taxon>
    </lineage>
</organism>
<dbReference type="SUPFAM" id="SSF53448">
    <property type="entry name" value="Nucleotide-diphospho-sugar transferases"/>
    <property type="match status" value="1"/>
</dbReference>
<dbReference type="InterPro" id="IPR001173">
    <property type="entry name" value="Glyco_trans_2-like"/>
</dbReference>
<gene>
    <name evidence="11" type="ORF">ELQ94_01570</name>
</gene>
<comment type="function">
    <text evidence="6">Catalyzes the glycosylation of 4,4'-diaponeurosporenoate, i.e. the esterification of glucose at the C1'' position with the carboxyl group of 4,4'-diaponeurosporenic acid, to form glycosyl-4,4'-diaponeurosporenoate. This is a step in the biosynthesis of staphyloxanthin, an orange pigment present in most staphylococci strains.</text>
</comment>
<reference evidence="11 12" key="1">
    <citation type="submission" date="2018-12" db="EMBL/GenBank/DDBJ databases">
        <authorList>
            <person name="Li F."/>
        </authorList>
    </citation>
    <scope>NUCLEOTIDE SEQUENCE [LARGE SCALE GENOMIC DNA]</scope>
    <source>
        <strain evidence="11 12">EGI 6500705</strain>
    </source>
</reference>
<evidence type="ECO:0000256" key="5">
    <source>
        <dbReference type="ARBA" id="ARBA00023136"/>
    </source>
</evidence>
<evidence type="ECO:0000256" key="1">
    <source>
        <dbReference type="ARBA" id="ARBA00004236"/>
    </source>
</evidence>
<comment type="caution">
    <text evidence="11">The sequence shown here is derived from an EMBL/GenBank/DDBJ whole genome shotgun (WGS) entry which is preliminary data.</text>
</comment>
<dbReference type="PANTHER" id="PTHR43646:SF2">
    <property type="entry name" value="GLYCOSYLTRANSFERASE 2-LIKE DOMAIN-CONTAINING PROTEIN"/>
    <property type="match status" value="1"/>
</dbReference>
<dbReference type="GO" id="GO:0016757">
    <property type="term" value="F:glycosyltransferase activity"/>
    <property type="evidence" value="ECO:0007669"/>
    <property type="project" value="UniProtKB-KW"/>
</dbReference>
<dbReference type="EMBL" id="RZGZ01000001">
    <property type="protein sequence ID" value="RUR03267.1"/>
    <property type="molecule type" value="Genomic_DNA"/>
</dbReference>
<evidence type="ECO:0000256" key="2">
    <source>
        <dbReference type="ARBA" id="ARBA00022475"/>
    </source>
</evidence>
<comment type="similarity">
    <text evidence="8">Belongs to the glycosyltransferase 2 family. CrtQ subfamily.</text>
</comment>
<proteinExistence type="inferred from homology"/>
<dbReference type="PANTHER" id="PTHR43646">
    <property type="entry name" value="GLYCOSYLTRANSFERASE"/>
    <property type="match status" value="1"/>
</dbReference>
<dbReference type="GO" id="GO:0005886">
    <property type="term" value="C:plasma membrane"/>
    <property type="evidence" value="ECO:0007669"/>
    <property type="project" value="UniProtKB-SubCell"/>
</dbReference>
<evidence type="ECO:0000313" key="12">
    <source>
        <dbReference type="Proteomes" id="UP000274909"/>
    </source>
</evidence>
<keyword evidence="5" id="KW-0472">Membrane</keyword>